<dbReference type="SUPFAM" id="SSF52540">
    <property type="entry name" value="P-loop containing nucleoside triphosphate hydrolases"/>
    <property type="match status" value="2"/>
</dbReference>
<gene>
    <name evidence="12" type="primary">recN</name>
    <name evidence="12" type="ORF">IDJ76_14420</name>
</gene>
<reference evidence="12" key="1">
    <citation type="submission" date="2020-09" db="EMBL/GenBank/DDBJ databases">
        <title>Novel species of Mucilaginibacter isolated from a glacier on the Tibetan Plateau.</title>
        <authorList>
            <person name="Liu Q."/>
            <person name="Xin Y.-H."/>
        </authorList>
    </citation>
    <scope>NUCLEOTIDE SEQUENCE</scope>
    <source>
        <strain evidence="12">ZB1P21</strain>
    </source>
</reference>
<evidence type="ECO:0000256" key="5">
    <source>
        <dbReference type="ARBA" id="ARBA00022763"/>
    </source>
</evidence>
<dbReference type="GO" id="GO:0043590">
    <property type="term" value="C:bacterial nucleoid"/>
    <property type="evidence" value="ECO:0007669"/>
    <property type="project" value="TreeGrafter"/>
</dbReference>
<dbReference type="Gene3D" id="3.40.50.300">
    <property type="entry name" value="P-loop containing nucleotide triphosphate hydrolases"/>
    <property type="match status" value="2"/>
</dbReference>
<comment type="function">
    <text evidence="1 9">May be involved in recombinational repair of damaged DNA.</text>
</comment>
<keyword evidence="4" id="KW-0547">Nucleotide-binding</keyword>
<dbReference type="PANTHER" id="PTHR11059:SF0">
    <property type="entry name" value="DNA REPAIR PROTEIN RECN"/>
    <property type="match status" value="1"/>
</dbReference>
<feature type="domain" description="RecF/RecN/SMC N-terminal" evidence="11">
    <location>
        <begin position="1"/>
        <end position="529"/>
    </location>
</feature>
<dbReference type="GO" id="GO:0009432">
    <property type="term" value="P:SOS response"/>
    <property type="evidence" value="ECO:0007669"/>
    <property type="project" value="TreeGrafter"/>
</dbReference>
<keyword evidence="6" id="KW-0067">ATP-binding</keyword>
<dbReference type="PANTHER" id="PTHR11059">
    <property type="entry name" value="DNA REPAIR PROTEIN RECN"/>
    <property type="match status" value="1"/>
</dbReference>
<dbReference type="GO" id="GO:0005524">
    <property type="term" value="F:ATP binding"/>
    <property type="evidence" value="ECO:0007669"/>
    <property type="project" value="UniProtKB-KW"/>
</dbReference>
<dbReference type="Proteomes" id="UP000619078">
    <property type="component" value="Unassembled WGS sequence"/>
</dbReference>
<keyword evidence="13" id="KW-1185">Reference proteome</keyword>
<keyword evidence="7 9" id="KW-0234">DNA repair</keyword>
<dbReference type="EMBL" id="JACWMX010000005">
    <property type="protein sequence ID" value="MBD1394301.1"/>
    <property type="molecule type" value="Genomic_DNA"/>
</dbReference>
<dbReference type="AlphaFoldDB" id="A0A926S732"/>
<evidence type="ECO:0000256" key="10">
    <source>
        <dbReference type="SAM" id="Coils"/>
    </source>
</evidence>
<dbReference type="GO" id="GO:0006281">
    <property type="term" value="P:DNA repair"/>
    <property type="evidence" value="ECO:0007669"/>
    <property type="project" value="UniProtKB-KW"/>
</dbReference>
<dbReference type="CDD" id="cd03241">
    <property type="entry name" value="ABC_RecN"/>
    <property type="match status" value="2"/>
</dbReference>
<evidence type="ECO:0000256" key="2">
    <source>
        <dbReference type="ARBA" id="ARBA00009441"/>
    </source>
</evidence>
<evidence type="ECO:0000256" key="1">
    <source>
        <dbReference type="ARBA" id="ARBA00003618"/>
    </source>
</evidence>
<dbReference type="InterPro" id="IPR004604">
    <property type="entry name" value="DNA_recomb/repair_RecN"/>
</dbReference>
<dbReference type="NCBIfam" id="TIGR00634">
    <property type="entry name" value="recN"/>
    <property type="match status" value="1"/>
</dbReference>
<dbReference type="RefSeq" id="WP_191164037.1">
    <property type="nucleotide sequence ID" value="NZ_JACWMX010000005.1"/>
</dbReference>
<dbReference type="Pfam" id="PF02463">
    <property type="entry name" value="SMC_N"/>
    <property type="match status" value="1"/>
</dbReference>
<name>A0A926S732_9SPHI</name>
<evidence type="ECO:0000313" key="13">
    <source>
        <dbReference type="Proteomes" id="UP000619078"/>
    </source>
</evidence>
<sequence>MLQKLTIQNYALIDNLEINFDKGLNILTGETGAGKSIILGALSLILGQRAESRYFFNQQKKCVIEGYFKIAGFHLNTFFEENDLDYEGDTVLRREISADGKSRAFVNDTPVNLTQIKNLGERLIDIHSQHATREIADPDFQLLVVDGVAGHHELLAGYQSKFKSYRKSLTQLRDLITQNDKAKADLDYYQFQFDELEKAAISGDEQELLEKELYALNNAEEIKRNLSGAFFLMQDGDASAIIQLRDAGQQLSAIEKFNPEVEEMQERLKSTLIELKDIAAEIEGIEQKTFTNEARAEEVNTRLSLLYNLQKKHRVNSNDELLAIQDDLSEKIRQAVFGDEVVEKLQKQIGADRQEMETIAAELSANRKAAIPIIQDKVLANLTEMGMGNSALEIEQVVGKSESQKDGKIASSSDLRSSGLADPLTKTGIDAIRFMFSANKGHALADMSKVASGGELSRLMLSIKSIIAEYTALPTIIFDEIDTGVSGEVANKVGQVMERLSRNLQVITITHLPQIAGKGKSHYFVYKDDSESITKTRLKKLNDDERVLEIAKMLSGDKPGESALQNARELLAG</sequence>
<dbReference type="InterPro" id="IPR003395">
    <property type="entry name" value="RecF/RecN/SMC_N"/>
</dbReference>
<organism evidence="12 13">
    <name type="scientific">Mucilaginibacter glaciei</name>
    <dbReference type="NCBI Taxonomy" id="2772109"/>
    <lineage>
        <taxon>Bacteria</taxon>
        <taxon>Pseudomonadati</taxon>
        <taxon>Bacteroidota</taxon>
        <taxon>Sphingobacteriia</taxon>
        <taxon>Sphingobacteriales</taxon>
        <taxon>Sphingobacteriaceae</taxon>
        <taxon>Mucilaginibacter</taxon>
    </lineage>
</organism>
<keyword evidence="5 9" id="KW-0227">DNA damage</keyword>
<evidence type="ECO:0000256" key="4">
    <source>
        <dbReference type="ARBA" id="ARBA00022741"/>
    </source>
</evidence>
<evidence type="ECO:0000256" key="9">
    <source>
        <dbReference type="PIRNR" id="PIRNR003128"/>
    </source>
</evidence>
<proteinExistence type="inferred from homology"/>
<evidence type="ECO:0000313" key="12">
    <source>
        <dbReference type="EMBL" id="MBD1394301.1"/>
    </source>
</evidence>
<evidence type="ECO:0000259" key="11">
    <source>
        <dbReference type="Pfam" id="PF02463"/>
    </source>
</evidence>
<accession>A0A926S732</accession>
<feature type="coiled-coil region" evidence="10">
    <location>
        <begin position="261"/>
        <end position="288"/>
    </location>
</feature>
<comment type="caution">
    <text evidence="12">The sequence shown here is derived from an EMBL/GenBank/DDBJ whole genome shotgun (WGS) entry which is preliminary data.</text>
</comment>
<dbReference type="GO" id="GO:0006310">
    <property type="term" value="P:DNA recombination"/>
    <property type="evidence" value="ECO:0007669"/>
    <property type="project" value="InterPro"/>
</dbReference>
<evidence type="ECO:0000256" key="8">
    <source>
        <dbReference type="ARBA" id="ARBA00033408"/>
    </source>
</evidence>
<comment type="similarity">
    <text evidence="2 9">Belongs to the RecN family.</text>
</comment>
<evidence type="ECO:0000256" key="3">
    <source>
        <dbReference type="ARBA" id="ARBA00021315"/>
    </source>
</evidence>
<protein>
    <recommendedName>
        <fullName evidence="3 9">DNA repair protein RecN</fullName>
    </recommendedName>
    <alternativeName>
        <fullName evidence="8 9">Recombination protein N</fullName>
    </alternativeName>
</protein>
<evidence type="ECO:0000256" key="7">
    <source>
        <dbReference type="ARBA" id="ARBA00023204"/>
    </source>
</evidence>
<keyword evidence="10" id="KW-0175">Coiled coil</keyword>
<dbReference type="PIRSF" id="PIRSF003128">
    <property type="entry name" value="RecN"/>
    <property type="match status" value="1"/>
</dbReference>
<evidence type="ECO:0000256" key="6">
    <source>
        <dbReference type="ARBA" id="ARBA00022840"/>
    </source>
</evidence>
<dbReference type="InterPro" id="IPR027417">
    <property type="entry name" value="P-loop_NTPase"/>
</dbReference>